<dbReference type="AlphaFoldDB" id="F9XAM7"/>
<accession>F9XAM7</accession>
<reference evidence="1 2" key="1">
    <citation type="journal article" date="2011" name="PLoS Genet.">
        <title>Finished genome of the fungal wheat pathogen Mycosphaerella graminicola reveals dispensome structure, chromosome plasticity, and stealth pathogenesis.</title>
        <authorList>
            <person name="Goodwin S.B."/>
            <person name="Ben M'barek S."/>
            <person name="Dhillon B."/>
            <person name="Wittenberg A.H.J."/>
            <person name="Crane C.F."/>
            <person name="Hane J.K."/>
            <person name="Foster A.J."/>
            <person name="Van der Lee T.A.J."/>
            <person name="Grimwood J."/>
            <person name="Aerts A."/>
            <person name="Antoniw J."/>
            <person name="Bailey A."/>
            <person name="Bluhm B."/>
            <person name="Bowler J."/>
            <person name="Bristow J."/>
            <person name="van der Burgt A."/>
            <person name="Canto-Canche B."/>
            <person name="Churchill A.C.L."/>
            <person name="Conde-Ferraez L."/>
            <person name="Cools H.J."/>
            <person name="Coutinho P.M."/>
            <person name="Csukai M."/>
            <person name="Dehal P."/>
            <person name="De Wit P."/>
            <person name="Donzelli B."/>
            <person name="van de Geest H.C."/>
            <person name="van Ham R.C.H.J."/>
            <person name="Hammond-Kosack K.E."/>
            <person name="Henrissat B."/>
            <person name="Kilian A."/>
            <person name="Kobayashi A.K."/>
            <person name="Koopmann E."/>
            <person name="Kourmpetis Y."/>
            <person name="Kuzniar A."/>
            <person name="Lindquist E."/>
            <person name="Lombard V."/>
            <person name="Maliepaard C."/>
            <person name="Martins N."/>
            <person name="Mehrabi R."/>
            <person name="Nap J.P.H."/>
            <person name="Ponomarenko A."/>
            <person name="Rudd J.J."/>
            <person name="Salamov A."/>
            <person name="Schmutz J."/>
            <person name="Schouten H.J."/>
            <person name="Shapiro H."/>
            <person name="Stergiopoulos I."/>
            <person name="Torriani S.F.F."/>
            <person name="Tu H."/>
            <person name="de Vries R.P."/>
            <person name="Waalwijk C."/>
            <person name="Ware S.B."/>
            <person name="Wiebenga A."/>
            <person name="Zwiers L.-H."/>
            <person name="Oliver R.P."/>
            <person name="Grigoriev I.V."/>
            <person name="Kema G.H.J."/>
        </authorList>
    </citation>
    <scope>NUCLEOTIDE SEQUENCE [LARGE SCALE GENOMIC DNA]</scope>
    <source>
        <strain evidence="2">CBS 115943 / IPO323</strain>
    </source>
</reference>
<name>F9XAM7_ZYMTI</name>
<dbReference type="Proteomes" id="UP000008062">
    <property type="component" value="Chromosome 5"/>
</dbReference>
<keyword evidence="2" id="KW-1185">Reference proteome</keyword>
<evidence type="ECO:0000313" key="1">
    <source>
        <dbReference type="EMBL" id="EGP87026.1"/>
    </source>
</evidence>
<dbReference type="EMBL" id="CM001200">
    <property type="protein sequence ID" value="EGP87026.1"/>
    <property type="molecule type" value="Genomic_DNA"/>
</dbReference>
<evidence type="ECO:0000313" key="2">
    <source>
        <dbReference type="Proteomes" id="UP000008062"/>
    </source>
</evidence>
<sequence>MKLRKAQYEGDRKMVLYAERANGMDSMVWSSAWVGFENRLRIAELGRPVLSRQVIPHVRRVLDFYRVGTRQDAAVLLAGARGDAYVVVCRGTVVTVAEEFGFVFGESISGCPLELDGEFCLWPPELNPLELGAEGVRDEVDVDSRDLSAAYFIRL</sequence>
<proteinExistence type="predicted"/>
<protein>
    <submittedName>
        <fullName evidence="1">Uncharacterized protein</fullName>
    </submittedName>
</protein>
<dbReference type="RefSeq" id="XP_003852050.1">
    <property type="nucleotide sequence ID" value="XM_003852002.1"/>
</dbReference>
<dbReference type="GeneID" id="13397090"/>
<gene>
    <name evidence="1" type="ORF">MYCGRDRAFT_92980</name>
</gene>
<dbReference type="KEGG" id="ztr:MYCGRDRAFT_92980"/>
<dbReference type="HOGENOM" id="CLU_1696901_0_0_1"/>
<dbReference type="InParanoid" id="F9XAM7"/>
<organism evidence="1 2">
    <name type="scientific">Zymoseptoria tritici (strain CBS 115943 / IPO323)</name>
    <name type="common">Speckled leaf blotch fungus</name>
    <name type="synonym">Septoria tritici</name>
    <dbReference type="NCBI Taxonomy" id="336722"/>
    <lineage>
        <taxon>Eukaryota</taxon>
        <taxon>Fungi</taxon>
        <taxon>Dikarya</taxon>
        <taxon>Ascomycota</taxon>
        <taxon>Pezizomycotina</taxon>
        <taxon>Dothideomycetes</taxon>
        <taxon>Dothideomycetidae</taxon>
        <taxon>Mycosphaerellales</taxon>
        <taxon>Mycosphaerellaceae</taxon>
        <taxon>Zymoseptoria</taxon>
    </lineage>
</organism>